<dbReference type="Proteomes" id="UP000254875">
    <property type="component" value="Unassembled WGS sequence"/>
</dbReference>
<sequence length="540" mass="58714">MMEIFALVFSGLGLFFIGMRYMGAHLQQLVGRKMRIMITRAVSRKGSVALFGLAAGTIFQSVNAVTCLLLVLIAAGAIDTRRAFAAISWTNVGTATLVVIASLNMHLLVLVLLGLTGWAFFFNLDETPRYRHVIGGLLGIGMLFLGMDFLKASATLLKGTAWLHDDLAFAANYPVLGFAIGVAVAFATQSASAITLVAMSMTTAGVLSFNAGAPMVIGAFFGSALSSWPLISQRSGSARQIALFQLALRLLGAAALLCVYVADRMSGHPFLQPALQALGLSPTGQLAAMYVLIPVAAYLMVQILNAPLTRWIEKLSPPSHTETLGRPHYLVDGALAESESALILVSKELQRLLLTLPLYLAPLREEGDPSGPAVDVRFAAEQNVLKEAGQFLTEVVDRSRSREVLEYSVVLRGQNELLGSLQETLLAMCNECRNPSIVGEMRVLTGNIIESLHMMLEMLADAAHQPDPDDLHMLRALTHDRSELMDSIRRSLQSADQALSHDVQQSIFAATSLFERCVWLLRRYVLTLDNTHAREQIQHT</sequence>
<keyword evidence="5 6" id="KW-0472">Membrane</keyword>
<reference evidence="8" key="1">
    <citation type="submission" date="2018-05" db="EMBL/GenBank/DDBJ databases">
        <authorList>
            <person name="Feng T."/>
        </authorList>
    </citation>
    <scope>NUCLEOTIDE SEQUENCE [LARGE SCALE GENOMIC DNA]</scope>
    <source>
        <strain evidence="8">S27</strain>
    </source>
</reference>
<evidence type="ECO:0000256" key="2">
    <source>
        <dbReference type="ARBA" id="ARBA00022475"/>
    </source>
</evidence>
<feature type="transmembrane region" description="Helical" evidence="6">
    <location>
        <begin position="107"/>
        <end position="124"/>
    </location>
</feature>
<dbReference type="GO" id="GO:0005436">
    <property type="term" value="F:sodium:phosphate symporter activity"/>
    <property type="evidence" value="ECO:0007669"/>
    <property type="project" value="InterPro"/>
</dbReference>
<comment type="caution">
    <text evidence="7">The sequence shown here is derived from an EMBL/GenBank/DDBJ whole genome shotgun (WGS) entry which is preliminary data.</text>
</comment>
<dbReference type="RefSeq" id="WP_115099448.1">
    <property type="nucleotide sequence ID" value="NZ_QHKS01000002.1"/>
</dbReference>
<evidence type="ECO:0000313" key="8">
    <source>
        <dbReference type="Proteomes" id="UP000254875"/>
    </source>
</evidence>
<dbReference type="NCBIfam" id="NF037997">
    <property type="entry name" value="Na_Pi_symport"/>
    <property type="match status" value="1"/>
</dbReference>
<keyword evidence="2" id="KW-1003">Cell membrane</keyword>
<name>A0A370NEV6_9BURK</name>
<feature type="transmembrane region" description="Helical" evidence="6">
    <location>
        <begin position="6"/>
        <end position="26"/>
    </location>
</feature>
<dbReference type="PANTHER" id="PTHR10010:SF46">
    <property type="entry name" value="SODIUM-DEPENDENT PHOSPHATE TRANSPORT PROTEIN 2B"/>
    <property type="match status" value="1"/>
</dbReference>
<evidence type="ECO:0000256" key="1">
    <source>
        <dbReference type="ARBA" id="ARBA00004651"/>
    </source>
</evidence>
<dbReference type="GO" id="GO:0044341">
    <property type="term" value="P:sodium-dependent phosphate transport"/>
    <property type="evidence" value="ECO:0007669"/>
    <property type="project" value="InterPro"/>
</dbReference>
<feature type="transmembrane region" description="Helical" evidence="6">
    <location>
        <begin position="130"/>
        <end position="150"/>
    </location>
</feature>
<keyword evidence="8" id="KW-1185">Reference proteome</keyword>
<protein>
    <submittedName>
        <fullName evidence="7">Na+/Picotransporter</fullName>
    </submittedName>
</protein>
<evidence type="ECO:0000256" key="3">
    <source>
        <dbReference type="ARBA" id="ARBA00022692"/>
    </source>
</evidence>
<feature type="transmembrane region" description="Helical" evidence="6">
    <location>
        <begin position="243"/>
        <end position="262"/>
    </location>
</feature>
<keyword evidence="4 6" id="KW-1133">Transmembrane helix</keyword>
<comment type="subcellular location">
    <subcellularLocation>
        <location evidence="1">Cell membrane</location>
        <topology evidence="1">Multi-pass membrane protein</topology>
    </subcellularLocation>
</comment>
<dbReference type="GO" id="GO:0005886">
    <property type="term" value="C:plasma membrane"/>
    <property type="evidence" value="ECO:0007669"/>
    <property type="project" value="UniProtKB-SubCell"/>
</dbReference>
<gene>
    <name evidence="7" type="ORF">DLM46_03835</name>
</gene>
<evidence type="ECO:0000256" key="5">
    <source>
        <dbReference type="ARBA" id="ARBA00023136"/>
    </source>
</evidence>
<evidence type="ECO:0000256" key="6">
    <source>
        <dbReference type="SAM" id="Phobius"/>
    </source>
</evidence>
<feature type="transmembrane region" description="Helical" evidence="6">
    <location>
        <begin position="282"/>
        <end position="301"/>
    </location>
</feature>
<feature type="transmembrane region" description="Helical" evidence="6">
    <location>
        <begin position="47"/>
        <end position="77"/>
    </location>
</feature>
<dbReference type="PANTHER" id="PTHR10010">
    <property type="entry name" value="SOLUTE CARRIER FAMILY 34 SODIUM PHOSPHATE , MEMBER 2-RELATED"/>
    <property type="match status" value="1"/>
</dbReference>
<dbReference type="EMBL" id="QHKS01000002">
    <property type="protein sequence ID" value="RDK04113.1"/>
    <property type="molecule type" value="Genomic_DNA"/>
</dbReference>
<dbReference type="AlphaFoldDB" id="A0A370NEV6"/>
<evidence type="ECO:0000256" key="4">
    <source>
        <dbReference type="ARBA" id="ARBA00022989"/>
    </source>
</evidence>
<feature type="transmembrane region" description="Helical" evidence="6">
    <location>
        <begin position="211"/>
        <end position="231"/>
    </location>
</feature>
<proteinExistence type="predicted"/>
<keyword evidence="3 6" id="KW-0812">Transmembrane</keyword>
<accession>A0A370NEV6</accession>
<evidence type="ECO:0000313" key="7">
    <source>
        <dbReference type="EMBL" id="RDK04113.1"/>
    </source>
</evidence>
<organism evidence="7 8">
    <name type="scientific">Paraburkholderia lacunae</name>
    <dbReference type="NCBI Taxonomy" id="2211104"/>
    <lineage>
        <taxon>Bacteria</taxon>
        <taxon>Pseudomonadati</taxon>
        <taxon>Pseudomonadota</taxon>
        <taxon>Betaproteobacteria</taxon>
        <taxon>Burkholderiales</taxon>
        <taxon>Burkholderiaceae</taxon>
        <taxon>Paraburkholderia</taxon>
    </lineage>
</organism>
<feature type="transmembrane region" description="Helical" evidence="6">
    <location>
        <begin position="171"/>
        <end position="199"/>
    </location>
</feature>
<dbReference type="OrthoDB" id="5786928at2"/>
<dbReference type="InterPro" id="IPR003841">
    <property type="entry name" value="Na/Pi_transpt"/>
</dbReference>
<dbReference type="Pfam" id="PF02690">
    <property type="entry name" value="Na_Pi_cotrans"/>
    <property type="match status" value="2"/>
</dbReference>